<proteinExistence type="predicted"/>
<evidence type="ECO:0000256" key="2">
    <source>
        <dbReference type="ARBA" id="ARBA00022448"/>
    </source>
</evidence>
<dbReference type="InterPro" id="IPR020846">
    <property type="entry name" value="MFS_dom"/>
</dbReference>
<accession>A0A6I1GI53</accession>
<feature type="transmembrane region" description="Helical" evidence="6">
    <location>
        <begin position="407"/>
        <end position="425"/>
    </location>
</feature>
<dbReference type="GO" id="GO:0005886">
    <property type="term" value="C:plasma membrane"/>
    <property type="evidence" value="ECO:0007669"/>
    <property type="project" value="UniProtKB-SubCell"/>
</dbReference>
<evidence type="ECO:0000313" key="9">
    <source>
        <dbReference type="Proteomes" id="UP000468413"/>
    </source>
</evidence>
<dbReference type="Pfam" id="PF07690">
    <property type="entry name" value="MFS_1"/>
    <property type="match status" value="1"/>
</dbReference>
<name>A0A6I1GI53_9BIFI</name>
<dbReference type="InterPro" id="IPR011701">
    <property type="entry name" value="MFS"/>
</dbReference>
<feature type="transmembrane region" description="Helical" evidence="6">
    <location>
        <begin position="132"/>
        <end position="149"/>
    </location>
</feature>
<dbReference type="PANTHER" id="PTHR42718">
    <property type="entry name" value="MAJOR FACILITATOR SUPERFAMILY MULTIDRUG TRANSPORTER MFSC"/>
    <property type="match status" value="1"/>
</dbReference>
<dbReference type="RefSeq" id="WP_152208779.1">
    <property type="nucleotide sequence ID" value="NZ_WBVS01000001.1"/>
</dbReference>
<keyword evidence="9" id="KW-1185">Reference proteome</keyword>
<keyword evidence="2" id="KW-0813">Transport</keyword>
<keyword evidence="3 6" id="KW-0812">Transmembrane</keyword>
<feature type="transmembrane region" description="Helical" evidence="6">
    <location>
        <begin position="214"/>
        <end position="234"/>
    </location>
</feature>
<dbReference type="SUPFAM" id="SSF103473">
    <property type="entry name" value="MFS general substrate transporter"/>
    <property type="match status" value="1"/>
</dbReference>
<dbReference type="InterPro" id="IPR036259">
    <property type="entry name" value="MFS_trans_sf"/>
</dbReference>
<feature type="transmembrane region" description="Helical" evidence="6">
    <location>
        <begin position="156"/>
        <end position="178"/>
    </location>
</feature>
<dbReference type="PANTHER" id="PTHR42718:SF9">
    <property type="entry name" value="MAJOR FACILITATOR SUPERFAMILY MULTIDRUG TRANSPORTER MFSC"/>
    <property type="match status" value="1"/>
</dbReference>
<feature type="transmembrane region" description="Helical" evidence="6">
    <location>
        <begin position="240"/>
        <end position="260"/>
    </location>
</feature>
<dbReference type="PRINTS" id="PR01036">
    <property type="entry name" value="TCRTETB"/>
</dbReference>
<evidence type="ECO:0000256" key="3">
    <source>
        <dbReference type="ARBA" id="ARBA00022692"/>
    </source>
</evidence>
<feature type="transmembrane region" description="Helical" evidence="6">
    <location>
        <begin position="36"/>
        <end position="58"/>
    </location>
</feature>
<gene>
    <name evidence="8" type="ORF">F7D08_0067</name>
</gene>
<feature type="transmembrane region" description="Helical" evidence="6">
    <location>
        <begin position="365"/>
        <end position="386"/>
    </location>
</feature>
<dbReference type="AlphaFoldDB" id="A0A6I1GI53"/>
<keyword evidence="4 6" id="KW-1133">Transmembrane helix</keyword>
<feature type="domain" description="Major facilitator superfamily (MFS) profile" evidence="7">
    <location>
        <begin position="28"/>
        <end position="470"/>
    </location>
</feature>
<sequence>MAEATTKERENGVPVPKEGTPEFAAMNKMAKRALPLILIIYTIGVLQQQAFNMIYVNIGEQLGQAGTAPLITSLPGIVLGIVCVVYGALGDFVSLRKMVVLGTSIFVAGSVLGLFGTANIWIVVAARVLQSAGWQVSGSLVLVLVSKYIEKRNRVIWYGIFVAIFRVGAALGVFLGGYMTLIDWRWLFGMGIIAVFFIPVLLKNLPNEHAKGARVDIVGLVLIGAFSGSVTMFFTDKNWFWGTACIVTLVAFVIYINKAANPFITPDILTKPAYALMMVVVFIGYFYAYTISAGANAIGKNVYGMDSSQVSNLLVWGFILAAIVGFTAGPLIKKLGNKISVIVGLGATGCGLLAVAFLIPHGAVLALGVAPCLYYFGQAFVYQPIVDTVAQTVYPEETGRALGFRDQVQVIASSIGGVVFGQIMANGSMSGGSLAGTDSGSASTYANMFTVGGCVVLCALVIFVCASKVIYRGLAGEKTERA</sequence>
<dbReference type="Proteomes" id="UP000468413">
    <property type="component" value="Unassembled WGS sequence"/>
</dbReference>
<evidence type="ECO:0000256" key="4">
    <source>
        <dbReference type="ARBA" id="ARBA00022989"/>
    </source>
</evidence>
<feature type="transmembrane region" description="Helical" evidence="6">
    <location>
        <begin position="339"/>
        <end position="359"/>
    </location>
</feature>
<evidence type="ECO:0000256" key="1">
    <source>
        <dbReference type="ARBA" id="ARBA00004651"/>
    </source>
</evidence>
<evidence type="ECO:0000256" key="6">
    <source>
        <dbReference type="SAM" id="Phobius"/>
    </source>
</evidence>
<feature type="transmembrane region" description="Helical" evidence="6">
    <location>
        <begin position="101"/>
        <end position="126"/>
    </location>
</feature>
<keyword evidence="5 6" id="KW-0472">Membrane</keyword>
<evidence type="ECO:0000256" key="5">
    <source>
        <dbReference type="ARBA" id="ARBA00023136"/>
    </source>
</evidence>
<feature type="transmembrane region" description="Helical" evidence="6">
    <location>
        <begin position="272"/>
        <end position="293"/>
    </location>
</feature>
<feature type="transmembrane region" description="Helical" evidence="6">
    <location>
        <begin position="184"/>
        <end position="202"/>
    </location>
</feature>
<evidence type="ECO:0000259" key="7">
    <source>
        <dbReference type="PROSITE" id="PS50850"/>
    </source>
</evidence>
<comment type="subcellular location">
    <subcellularLocation>
        <location evidence="1">Cell membrane</location>
        <topology evidence="1">Multi-pass membrane protein</topology>
    </subcellularLocation>
</comment>
<dbReference type="GO" id="GO:0022857">
    <property type="term" value="F:transmembrane transporter activity"/>
    <property type="evidence" value="ECO:0007669"/>
    <property type="project" value="InterPro"/>
</dbReference>
<evidence type="ECO:0000313" key="8">
    <source>
        <dbReference type="EMBL" id="KAB7789117.1"/>
    </source>
</evidence>
<protein>
    <submittedName>
        <fullName evidence="8">MFS transporter</fullName>
    </submittedName>
</protein>
<organism evidence="8 9">
    <name type="scientific">Bifidobacterium cebidarum</name>
    <dbReference type="NCBI Taxonomy" id="2650773"/>
    <lineage>
        <taxon>Bacteria</taxon>
        <taxon>Bacillati</taxon>
        <taxon>Actinomycetota</taxon>
        <taxon>Actinomycetes</taxon>
        <taxon>Bifidobacteriales</taxon>
        <taxon>Bifidobacteriaceae</taxon>
        <taxon>Bifidobacterium</taxon>
    </lineage>
</organism>
<dbReference type="PROSITE" id="PS50850">
    <property type="entry name" value="MFS"/>
    <property type="match status" value="1"/>
</dbReference>
<feature type="transmembrane region" description="Helical" evidence="6">
    <location>
        <begin position="70"/>
        <end position="89"/>
    </location>
</feature>
<comment type="caution">
    <text evidence="8">The sequence shown here is derived from an EMBL/GenBank/DDBJ whole genome shotgun (WGS) entry which is preliminary data.</text>
</comment>
<dbReference type="Gene3D" id="1.20.1250.20">
    <property type="entry name" value="MFS general substrate transporter like domains"/>
    <property type="match status" value="2"/>
</dbReference>
<feature type="transmembrane region" description="Helical" evidence="6">
    <location>
        <begin position="445"/>
        <end position="471"/>
    </location>
</feature>
<reference evidence="8 9" key="1">
    <citation type="submission" date="2019-09" db="EMBL/GenBank/DDBJ databases">
        <title>Characterization of the phylogenetic diversity of two novel species belonging to the genus Bifidobacterium: Bifidobacterium cebidarum sp. nov. and Bifidobacterium leontopitheci sp. nov.</title>
        <authorList>
            <person name="Lugli G.A."/>
            <person name="Duranti S."/>
            <person name="Milani C."/>
            <person name="Turroni F."/>
            <person name="Ventura M."/>
        </authorList>
    </citation>
    <scope>NUCLEOTIDE SEQUENCE [LARGE SCALE GENOMIC DNA]</scope>
    <source>
        <strain evidence="8 9">LMG 31469</strain>
    </source>
</reference>
<feature type="transmembrane region" description="Helical" evidence="6">
    <location>
        <begin position="313"/>
        <end position="332"/>
    </location>
</feature>
<dbReference type="EMBL" id="WBVS01000001">
    <property type="protein sequence ID" value="KAB7789117.1"/>
    <property type="molecule type" value="Genomic_DNA"/>
</dbReference>